<dbReference type="EMBL" id="AB894234">
    <property type="protein sequence ID" value="BAO96736.1"/>
    <property type="molecule type" value="Genomic_DNA"/>
</dbReference>
<accession>A0A060PX87</accession>
<reference evidence="1" key="1">
    <citation type="submission" date="2013-12" db="EMBL/GenBank/DDBJ databases">
        <title>Estimation of Helicobacter pylori bacteriophage ecology using H. pylori isolates.</title>
        <authorList>
            <person name="Uchiyama J."/>
            <person name="Takemura-Uchiyama I."/>
            <person name="Ujihara T."/>
            <person name="Matsuzaki S."/>
        </authorList>
    </citation>
    <scope>NUCLEOTIDE SEQUENCE</scope>
    <source>
        <strain evidence="1">KMT35</strain>
        <strain evidence="2">KMT37</strain>
    </source>
</reference>
<dbReference type="Pfam" id="PF13252">
    <property type="entry name" value="Phage_capsid_3"/>
    <property type="match status" value="1"/>
</dbReference>
<name>A0A060PX87_HELPX</name>
<proteinExistence type="predicted"/>
<evidence type="ECO:0000313" key="2">
    <source>
        <dbReference type="EMBL" id="BAO96737.1"/>
    </source>
</evidence>
<dbReference type="InterPro" id="IPR025267">
    <property type="entry name" value="ORF017-like"/>
</dbReference>
<dbReference type="EMBL" id="AB894235">
    <property type="protein sequence ID" value="BAO96737.1"/>
    <property type="molecule type" value="Genomic_DNA"/>
</dbReference>
<protein>
    <submittedName>
        <fullName evidence="1">KHP30-like phage protein</fullName>
    </submittedName>
</protein>
<evidence type="ECO:0000313" key="1">
    <source>
        <dbReference type="EMBL" id="BAO96736.1"/>
    </source>
</evidence>
<dbReference type="AlphaFoldDB" id="A0A060PX87"/>
<sequence length="390" mass="43400">MLEKLNNINFNNISNNPNLGVEVGREIQNASWIKSPFFSITGTGADRGVRLFSVASQQPFRPRIKAQLTGSGVSGNTDFEANYDNLEILSQTIYPDAFGNSLRSKIKAYSELERIDFIKESVDSLTTWMNEERDKRIVASLTNDFTNYLYNATMNVATIRKAIFHARNGLKGDNSKAFPIKPIRATMQSVGNVMVQNTSYIILLDSYQANQLKADSEFKELRKLYAFAGEDKGMLYSGLLGVIDNCPVIDAGVWNKLNVGMPNSSISDSDFTRYINKANVSNIVTPTQLKEKLNQENAKREKEQEKQNQERLKNKEISIGCLIGASAVLLAGSKETRFYIDETVDAGRKSVVGVDCLLGVSKARYQSTEGVITPYDNQDYAVIGLVSNME</sequence>
<organism evidence="1">
    <name type="scientific">Helicobacter pylori</name>
    <name type="common">Campylobacter pylori</name>
    <dbReference type="NCBI Taxonomy" id="210"/>
    <lineage>
        <taxon>Bacteria</taxon>
        <taxon>Pseudomonadati</taxon>
        <taxon>Campylobacterota</taxon>
        <taxon>Epsilonproteobacteria</taxon>
        <taxon>Campylobacterales</taxon>
        <taxon>Helicobacteraceae</taxon>
        <taxon>Helicobacter</taxon>
    </lineage>
</organism>